<feature type="domain" description="Phosphatidic acid phosphatase type 2/haloperoxidase" evidence="2">
    <location>
        <begin position="88"/>
        <end position="200"/>
    </location>
</feature>
<dbReference type="Gene3D" id="1.20.144.10">
    <property type="entry name" value="Phosphatidic acid phosphatase type 2/haloperoxidase"/>
    <property type="match status" value="1"/>
</dbReference>
<evidence type="ECO:0000259" key="2">
    <source>
        <dbReference type="SMART" id="SM00014"/>
    </source>
</evidence>
<feature type="transmembrane region" description="Helical" evidence="1">
    <location>
        <begin position="58"/>
        <end position="81"/>
    </location>
</feature>
<dbReference type="InterPro" id="IPR000326">
    <property type="entry name" value="PAP2/HPO"/>
</dbReference>
<dbReference type="Proteomes" id="UP000093122">
    <property type="component" value="Unassembled WGS sequence"/>
</dbReference>
<dbReference type="PANTHER" id="PTHR14969">
    <property type="entry name" value="SPHINGOSINE-1-PHOSPHATE PHOSPHOHYDROLASE"/>
    <property type="match status" value="1"/>
</dbReference>
<comment type="caution">
    <text evidence="4">The sequence shown here is derived from an EMBL/GenBank/DDBJ whole genome shotgun (WGS) entry which is preliminary data.</text>
</comment>
<feature type="transmembrane region" description="Helical" evidence="1">
    <location>
        <begin position="88"/>
        <end position="109"/>
    </location>
</feature>
<dbReference type="EMBL" id="LCVB01000030">
    <property type="protein sequence ID" value="KLJ28808.1"/>
    <property type="molecule type" value="Genomic_DNA"/>
</dbReference>
<accession>A0A075N0M0</accession>
<evidence type="ECO:0000313" key="4">
    <source>
        <dbReference type="EMBL" id="OCM72020.1"/>
    </source>
</evidence>
<dbReference type="Proteomes" id="UP000035174">
    <property type="component" value="Unassembled WGS sequence"/>
</dbReference>
<dbReference type="KEGG" id="sage:EN72_07780"/>
<dbReference type="PANTHER" id="PTHR14969:SF13">
    <property type="entry name" value="AT30094P"/>
    <property type="match status" value="1"/>
</dbReference>
<proteinExistence type="predicted"/>
<dbReference type="AlphaFoldDB" id="A0A075N0M0"/>
<feature type="transmembrane region" description="Helical" evidence="1">
    <location>
        <begin position="157"/>
        <end position="179"/>
    </location>
</feature>
<dbReference type="SMART" id="SM00014">
    <property type="entry name" value="acidPPc"/>
    <property type="match status" value="1"/>
</dbReference>
<protein>
    <submittedName>
        <fullName evidence="4">Phosphatase</fullName>
    </submittedName>
</protein>
<feature type="transmembrane region" description="Helical" evidence="1">
    <location>
        <begin position="185"/>
        <end position="204"/>
    </location>
</feature>
<feature type="transmembrane region" description="Helical" evidence="1">
    <location>
        <begin position="12"/>
        <end position="29"/>
    </location>
</feature>
<dbReference type="InterPro" id="IPR036938">
    <property type="entry name" value="PAP2/HPO_sf"/>
</dbReference>
<name>A0A075N0M0_STRAG</name>
<evidence type="ECO:0000256" key="1">
    <source>
        <dbReference type="SAM" id="Phobius"/>
    </source>
</evidence>
<evidence type="ECO:0000313" key="3">
    <source>
        <dbReference type="EMBL" id="KLJ28808.1"/>
    </source>
</evidence>
<keyword evidence="1" id="KW-0472">Membrane</keyword>
<dbReference type="SUPFAM" id="SSF48317">
    <property type="entry name" value="Acid phosphatase/Vanadium-dependent haloperoxidase"/>
    <property type="match status" value="1"/>
</dbReference>
<organism evidence="4 6">
    <name type="scientific">Streptococcus agalactiae</name>
    <dbReference type="NCBI Taxonomy" id="1311"/>
    <lineage>
        <taxon>Bacteria</taxon>
        <taxon>Bacillati</taxon>
        <taxon>Bacillota</taxon>
        <taxon>Bacilli</taxon>
        <taxon>Lactobacillales</taxon>
        <taxon>Streptococcaceae</taxon>
        <taxon>Streptococcus</taxon>
    </lineage>
</organism>
<gene>
    <name evidence="4" type="ORF">AX245_08025</name>
    <name evidence="3" type="ORF">WA45_06555</name>
</gene>
<sequence>MLSRQNSKLIQAFIAIILFFSLGLVIKYWPDTVISFDQTIQESVRGQLPNLSTRFFKLITVIGNTVSQIAIAIMSVTFCYLKKWYPQARFIAVNAIISGICILSLKLIFQRVRPTLTHLVFAGGYSFPSGHSMGTFMIFGSIIILLQYYMPKSIWKLLCQGTLGLLIFLIGLSRIYLGVHFPTDVLAGFILAYGILNLTAYIFLAKDWLKKVK</sequence>
<evidence type="ECO:0000313" key="5">
    <source>
        <dbReference type="Proteomes" id="UP000035174"/>
    </source>
</evidence>
<reference evidence="3 5" key="1">
    <citation type="journal article" date="2015" name="PLoS ONE">
        <title>Genomic analysis reveals the molecular basis for capsule loss in the group B streptococcus population.</title>
        <authorList>
            <consortium name="DEVANI Consortium"/>
            <person name="Rosini R."/>
            <person name="Campisi E."/>
            <person name="De Chiara M."/>
            <person name="Tettelin H."/>
            <person name="Rinaudo D."/>
            <person name="Toniolo C."/>
            <person name="Metruccio M."/>
            <person name="Guidotti S."/>
            <person name="Sorensen U.B."/>
            <person name="Kilian M."/>
            <person name="Ramirez M."/>
            <person name="Janulczyk R."/>
            <person name="Donati C."/>
            <person name="Grandi G."/>
            <person name="Margarit I."/>
        </authorList>
    </citation>
    <scope>NUCLEOTIDE SEQUENCE [LARGE SCALE GENOMIC DNA]</scope>
    <source>
        <strain evidence="3 5">ES-PW-063</strain>
    </source>
</reference>
<reference evidence="4 6" key="2">
    <citation type="journal article" date="2016" name="Sci. Rep.">
        <title>Serotype IV Streptococcus agalactiae ST-452 has arisen from large genomic recombination events between CC23 and the hypervirulent CC17 lineages.</title>
        <authorList>
            <person name="Campisi E."/>
            <person name="Rinaudo C.D."/>
            <person name="Donati C."/>
            <person name="Barucco M."/>
            <person name="Torricelli G."/>
            <person name="Edwards M.S."/>
            <person name="Baker C.J."/>
            <person name="Margarit I."/>
            <person name="Rosini R."/>
        </authorList>
    </citation>
    <scope>NUCLEOTIDE SEQUENCE [LARGE SCALE GENOMIC DNA]</scope>
    <source>
        <strain evidence="4 6">CZ-PW-140</strain>
    </source>
</reference>
<feature type="transmembrane region" description="Helical" evidence="1">
    <location>
        <begin position="129"/>
        <end position="150"/>
    </location>
</feature>
<keyword evidence="1" id="KW-1133">Transmembrane helix</keyword>
<dbReference type="EMBL" id="MAWT01000011">
    <property type="protein sequence ID" value="OCM72020.1"/>
    <property type="molecule type" value="Genomic_DNA"/>
</dbReference>
<evidence type="ECO:0000313" key="6">
    <source>
        <dbReference type="Proteomes" id="UP000093122"/>
    </source>
</evidence>
<keyword evidence="1" id="KW-0812">Transmembrane</keyword>
<dbReference type="RefSeq" id="WP_000952715.1">
    <property type="nucleotide sequence ID" value="NZ_AP018935.1"/>
</dbReference>
<dbReference type="CDD" id="cd03392">
    <property type="entry name" value="PAP2_like_2"/>
    <property type="match status" value="1"/>
</dbReference>
<dbReference type="Pfam" id="PF01569">
    <property type="entry name" value="PAP2"/>
    <property type="match status" value="1"/>
</dbReference>